<dbReference type="SMART" id="SM00442">
    <property type="entry name" value="FGF"/>
    <property type="match status" value="1"/>
</dbReference>
<comment type="similarity">
    <text evidence="1 2">Belongs to the heparin-binding growth factors family.</text>
</comment>
<gene>
    <name evidence="5" type="primary">LOC108557033</name>
</gene>
<dbReference type="Gene3D" id="2.80.10.50">
    <property type="match status" value="1"/>
</dbReference>
<keyword evidence="2" id="KW-0732">Signal</keyword>
<protein>
    <recommendedName>
        <fullName evidence="2">Fibroblast growth factor</fullName>
        <shortName evidence="2">FGF</shortName>
    </recommendedName>
</protein>
<evidence type="ECO:0000313" key="4">
    <source>
        <dbReference type="Proteomes" id="UP000695000"/>
    </source>
</evidence>
<accession>A0ABM1M2U6</accession>
<organism evidence="4 5">
    <name type="scientific">Nicrophorus vespilloides</name>
    <name type="common">Boreal carrion beetle</name>
    <dbReference type="NCBI Taxonomy" id="110193"/>
    <lineage>
        <taxon>Eukaryota</taxon>
        <taxon>Metazoa</taxon>
        <taxon>Ecdysozoa</taxon>
        <taxon>Arthropoda</taxon>
        <taxon>Hexapoda</taxon>
        <taxon>Insecta</taxon>
        <taxon>Pterygota</taxon>
        <taxon>Neoptera</taxon>
        <taxon>Endopterygota</taxon>
        <taxon>Coleoptera</taxon>
        <taxon>Polyphaga</taxon>
        <taxon>Staphyliniformia</taxon>
        <taxon>Silphidae</taxon>
        <taxon>Nicrophorinae</taxon>
        <taxon>Nicrophorus</taxon>
    </lineage>
</organism>
<dbReference type="InterPro" id="IPR002209">
    <property type="entry name" value="Fibroblast_GF_fam"/>
</dbReference>
<evidence type="ECO:0000256" key="2">
    <source>
        <dbReference type="RuleBase" id="RU049442"/>
    </source>
</evidence>
<dbReference type="InterPro" id="IPR008996">
    <property type="entry name" value="IL1/FGF"/>
</dbReference>
<feature type="compositionally biased region" description="Basic residues" evidence="3">
    <location>
        <begin position="234"/>
        <end position="247"/>
    </location>
</feature>
<evidence type="ECO:0000256" key="1">
    <source>
        <dbReference type="ARBA" id="ARBA00007936"/>
    </source>
</evidence>
<dbReference type="SUPFAM" id="SSF50353">
    <property type="entry name" value="Cytokine"/>
    <property type="match status" value="1"/>
</dbReference>
<feature type="region of interest" description="Disordered" evidence="3">
    <location>
        <begin position="306"/>
        <end position="339"/>
    </location>
</feature>
<evidence type="ECO:0000313" key="5">
    <source>
        <dbReference type="RefSeq" id="XP_017768896.1"/>
    </source>
</evidence>
<dbReference type="Proteomes" id="UP000695000">
    <property type="component" value="Unplaced"/>
</dbReference>
<name>A0ABM1M2U6_NICVS</name>
<reference evidence="5" key="1">
    <citation type="submission" date="2025-08" db="UniProtKB">
        <authorList>
            <consortium name="RefSeq"/>
        </authorList>
    </citation>
    <scope>IDENTIFICATION</scope>
    <source>
        <tissue evidence="5">Whole Larva</tissue>
    </source>
</reference>
<evidence type="ECO:0000256" key="3">
    <source>
        <dbReference type="SAM" id="MobiDB-lite"/>
    </source>
</evidence>
<proteinExistence type="inferred from homology"/>
<dbReference type="CDD" id="cd23311">
    <property type="entry name" value="beta-trefoil_FGF_Bnl-like"/>
    <property type="match status" value="1"/>
</dbReference>
<dbReference type="PANTHER" id="PTHR11486">
    <property type="entry name" value="FIBROBLAST GROWTH FACTOR"/>
    <property type="match status" value="1"/>
</dbReference>
<feature type="compositionally biased region" description="Basic residues" evidence="3">
    <location>
        <begin position="309"/>
        <end position="326"/>
    </location>
</feature>
<dbReference type="GeneID" id="108557033"/>
<dbReference type="PRINTS" id="PR00262">
    <property type="entry name" value="IL1HBGF"/>
</dbReference>
<dbReference type="PRINTS" id="PR00263">
    <property type="entry name" value="HBGFFGF"/>
</dbReference>
<feature type="compositionally biased region" description="Low complexity" evidence="3">
    <location>
        <begin position="213"/>
        <end position="230"/>
    </location>
</feature>
<feature type="signal peptide" evidence="2">
    <location>
        <begin position="1"/>
        <end position="20"/>
    </location>
</feature>
<sequence>MVKALFVGLLVIVMCGLPSCAPSPQIARINRPEASPPPQFIEDSAARSERSTNLSHITGTARKIQMFIKNRHLQLLPDGTVNGTLDDSSIYTILQRTTVGVGQLKIQAVGTCQYLCMDACGLPYGSREFSDECVFNEMIEQHHYNTYSSTKYSNERKTFYLALNKRGLPRKVLLRARQPLGRLSSFTRVLTRHVAPERVEELHPIRHHGHLCSTSESTSSRLSSSVADSESPSKCRKRKKRKKKKRKCLEGEPESELCHKKQNKLISINGSNSNVKKCVSDDSVECQRVEVTIKKKLKTKFSDKQLGGAKKKKNPKGIKNNRKNRLLKTTTEAPVVVTEDNTSDEDYIIDSTTSWDWEDSTVIPLPEESGTPHPD</sequence>
<feature type="region of interest" description="Disordered" evidence="3">
    <location>
        <begin position="210"/>
        <end position="253"/>
    </location>
</feature>
<dbReference type="RefSeq" id="XP_017768896.1">
    <property type="nucleotide sequence ID" value="XM_017913407.1"/>
</dbReference>
<dbReference type="Pfam" id="PF00167">
    <property type="entry name" value="FGF"/>
    <property type="match status" value="1"/>
</dbReference>
<keyword evidence="4" id="KW-1185">Reference proteome</keyword>
<feature type="chain" id="PRO_5044971927" description="Fibroblast growth factor" evidence="2">
    <location>
        <begin position="21"/>
        <end position="375"/>
    </location>
</feature>